<dbReference type="InterPro" id="IPR050312">
    <property type="entry name" value="IolE/XylAMocC-like"/>
</dbReference>
<comment type="caution">
    <text evidence="2">The sequence shown here is derived from an EMBL/GenBank/DDBJ whole genome shotgun (WGS) entry which is preliminary data.</text>
</comment>
<accession>A0ABS8YIL5</accession>
<sequence length="252" mass="28089">MKIGLQLYTVRDETAKDFVGTLEKVAAMGYDGVEFAGYGGLQPQELAATLERLNLQAAGSHVSIEQLIDHLDEQIEMNVAIGNRHVICPGLGESRYNTLPALQETAAHFARAAERLAEHNIKLGYHNHDFEFTTKLGEETMFDTLFQQLPAEKLFTELDVCWVQYGGYDPLSVIAQYKGRIPLVHFKDLKRTEEGKPLTVELGLGELDLMAIAQASKDAGAEWLIVEQDECQRPSLASVENSRQWIKSNLGK</sequence>
<dbReference type="Proteomes" id="UP001199916">
    <property type="component" value="Unassembled WGS sequence"/>
</dbReference>
<dbReference type="Pfam" id="PF01261">
    <property type="entry name" value="AP_endonuc_2"/>
    <property type="match status" value="1"/>
</dbReference>
<protein>
    <submittedName>
        <fullName evidence="2">Sugar phosphate isomerase/epimerase</fullName>
    </submittedName>
</protein>
<dbReference type="InterPro" id="IPR013022">
    <property type="entry name" value="Xyl_isomerase-like_TIM-brl"/>
</dbReference>
<dbReference type="GO" id="GO:0016853">
    <property type="term" value="F:isomerase activity"/>
    <property type="evidence" value="ECO:0007669"/>
    <property type="project" value="UniProtKB-KW"/>
</dbReference>
<dbReference type="EMBL" id="JAJNBZ010000008">
    <property type="protein sequence ID" value="MCE5170190.1"/>
    <property type="molecule type" value="Genomic_DNA"/>
</dbReference>
<dbReference type="PANTHER" id="PTHR12110">
    <property type="entry name" value="HYDROXYPYRUVATE ISOMERASE"/>
    <property type="match status" value="1"/>
</dbReference>
<gene>
    <name evidence="2" type="ORF">LQV63_12800</name>
</gene>
<dbReference type="Gene3D" id="3.20.20.150">
    <property type="entry name" value="Divalent-metal-dependent TIM barrel enzymes"/>
    <property type="match status" value="1"/>
</dbReference>
<dbReference type="RefSeq" id="WP_019422426.1">
    <property type="nucleotide sequence ID" value="NZ_JAJNBZ010000008.1"/>
</dbReference>
<keyword evidence="2" id="KW-0413">Isomerase</keyword>
<evidence type="ECO:0000313" key="2">
    <source>
        <dbReference type="EMBL" id="MCE5170190.1"/>
    </source>
</evidence>
<organism evidence="2 3">
    <name type="scientific">Paenibacillus profundus</name>
    <dbReference type="NCBI Taxonomy" id="1173085"/>
    <lineage>
        <taxon>Bacteria</taxon>
        <taxon>Bacillati</taxon>
        <taxon>Bacillota</taxon>
        <taxon>Bacilli</taxon>
        <taxon>Bacillales</taxon>
        <taxon>Paenibacillaceae</taxon>
        <taxon>Paenibacillus</taxon>
    </lineage>
</organism>
<dbReference type="InterPro" id="IPR036237">
    <property type="entry name" value="Xyl_isomerase-like_sf"/>
</dbReference>
<reference evidence="2 3" key="1">
    <citation type="submission" date="2021-11" db="EMBL/GenBank/DDBJ databases">
        <title>Draft genome sequence of Paenibacillus profundus YoMME, a new Gram-positive bacteria with exoelectrogenic properties.</title>
        <authorList>
            <person name="Hubenova Y."/>
            <person name="Hubenova E."/>
            <person name="Manasiev Y."/>
            <person name="Peykov S."/>
            <person name="Mitov M."/>
        </authorList>
    </citation>
    <scope>NUCLEOTIDE SEQUENCE [LARGE SCALE GENOMIC DNA]</scope>
    <source>
        <strain evidence="2 3">YoMME</strain>
    </source>
</reference>
<feature type="domain" description="Xylose isomerase-like TIM barrel" evidence="1">
    <location>
        <begin position="22"/>
        <end position="248"/>
    </location>
</feature>
<evidence type="ECO:0000259" key="1">
    <source>
        <dbReference type="Pfam" id="PF01261"/>
    </source>
</evidence>
<proteinExistence type="predicted"/>
<dbReference type="SUPFAM" id="SSF51658">
    <property type="entry name" value="Xylose isomerase-like"/>
    <property type="match status" value="1"/>
</dbReference>
<name>A0ABS8YIL5_9BACL</name>
<evidence type="ECO:0000313" key="3">
    <source>
        <dbReference type="Proteomes" id="UP001199916"/>
    </source>
</evidence>
<dbReference type="PANTHER" id="PTHR12110:SF41">
    <property type="entry name" value="INOSOSE DEHYDRATASE"/>
    <property type="match status" value="1"/>
</dbReference>
<keyword evidence="3" id="KW-1185">Reference proteome</keyword>